<gene>
    <name evidence="4" type="ORF">PECAL_4P14530</name>
</gene>
<keyword evidence="5" id="KW-1185">Reference proteome</keyword>
<keyword evidence="2" id="KW-0732">Signal</keyword>
<sequence length="235" mass="24661">MAVRRLVATLTLCAVGATDSCGTAAGWELLDANRTALVVIDAQQNFLDKLPLAQRASLVERIAFVMKVAKAMELPILATAEDYAEGGSNPPMHPSLSALLPAGTRVWNKLVWNLYGQPDIRAAVDAVAAARGVDTFILVGLETDVCVAQSALGLKSAGYRVVVVEDAVATPPPHHAAGMLRMRDAGVTLTNAKGVYYELVRDVPTVARVAREIGGAPVVGEDAAPIEGCASDYTL</sequence>
<dbReference type="Gene3D" id="3.40.50.850">
    <property type="entry name" value="Isochorismatase-like"/>
    <property type="match status" value="1"/>
</dbReference>
<name>A0A8J2WZS4_9STRA</name>
<reference evidence="4" key="1">
    <citation type="submission" date="2021-11" db="EMBL/GenBank/DDBJ databases">
        <authorList>
            <consortium name="Genoscope - CEA"/>
            <person name="William W."/>
        </authorList>
    </citation>
    <scope>NUCLEOTIDE SEQUENCE</scope>
</reference>
<accession>A0A8J2WZS4</accession>
<evidence type="ECO:0000256" key="2">
    <source>
        <dbReference type="SAM" id="SignalP"/>
    </source>
</evidence>
<feature type="chain" id="PRO_5035253573" description="Isochorismatase-like domain-containing protein" evidence="2">
    <location>
        <begin position="21"/>
        <end position="235"/>
    </location>
</feature>
<evidence type="ECO:0000256" key="1">
    <source>
        <dbReference type="ARBA" id="ARBA00006336"/>
    </source>
</evidence>
<evidence type="ECO:0000313" key="4">
    <source>
        <dbReference type="EMBL" id="CAH0374184.1"/>
    </source>
</evidence>
<dbReference type="PANTHER" id="PTHR43559:SF3">
    <property type="entry name" value="HYDROLASE YCAC-RELATED"/>
    <property type="match status" value="1"/>
</dbReference>
<evidence type="ECO:0000259" key="3">
    <source>
        <dbReference type="Pfam" id="PF00857"/>
    </source>
</evidence>
<dbReference type="InterPro" id="IPR053152">
    <property type="entry name" value="Hydrolase_YcaC-like"/>
</dbReference>
<dbReference type="PANTHER" id="PTHR43559">
    <property type="entry name" value="HYDROLASE YCAC-RELATED"/>
    <property type="match status" value="1"/>
</dbReference>
<dbReference type="OrthoDB" id="269496at2759"/>
<dbReference type="AlphaFoldDB" id="A0A8J2WZS4"/>
<protein>
    <recommendedName>
        <fullName evidence="3">Isochorismatase-like domain-containing protein</fullName>
    </recommendedName>
</protein>
<organism evidence="4 5">
    <name type="scientific">Pelagomonas calceolata</name>
    <dbReference type="NCBI Taxonomy" id="35677"/>
    <lineage>
        <taxon>Eukaryota</taxon>
        <taxon>Sar</taxon>
        <taxon>Stramenopiles</taxon>
        <taxon>Ochrophyta</taxon>
        <taxon>Pelagophyceae</taxon>
        <taxon>Pelagomonadales</taxon>
        <taxon>Pelagomonadaceae</taxon>
        <taxon>Pelagomonas</taxon>
    </lineage>
</organism>
<feature type="domain" description="Isochorismatase-like" evidence="3">
    <location>
        <begin position="35"/>
        <end position="192"/>
    </location>
</feature>
<feature type="signal peptide" evidence="2">
    <location>
        <begin position="1"/>
        <end position="20"/>
    </location>
</feature>
<dbReference type="EMBL" id="CAKKNE010000004">
    <property type="protein sequence ID" value="CAH0374184.1"/>
    <property type="molecule type" value="Genomic_DNA"/>
</dbReference>
<dbReference type="InterPro" id="IPR036380">
    <property type="entry name" value="Isochorismatase-like_sf"/>
</dbReference>
<dbReference type="InterPro" id="IPR000868">
    <property type="entry name" value="Isochorismatase-like_dom"/>
</dbReference>
<dbReference type="Pfam" id="PF00857">
    <property type="entry name" value="Isochorismatase"/>
    <property type="match status" value="1"/>
</dbReference>
<evidence type="ECO:0000313" key="5">
    <source>
        <dbReference type="Proteomes" id="UP000789595"/>
    </source>
</evidence>
<dbReference type="SUPFAM" id="SSF52499">
    <property type="entry name" value="Isochorismatase-like hydrolases"/>
    <property type="match status" value="1"/>
</dbReference>
<comment type="caution">
    <text evidence="4">The sequence shown here is derived from an EMBL/GenBank/DDBJ whole genome shotgun (WGS) entry which is preliminary data.</text>
</comment>
<proteinExistence type="inferred from homology"/>
<comment type="similarity">
    <text evidence="1">Belongs to the isochorismatase family.</text>
</comment>
<dbReference type="Proteomes" id="UP000789595">
    <property type="component" value="Unassembled WGS sequence"/>
</dbReference>